<dbReference type="Pfam" id="PF13517">
    <property type="entry name" value="FG-GAP_3"/>
    <property type="match status" value="2"/>
</dbReference>
<dbReference type="EC" id="3.4.24.40" evidence="10"/>
<dbReference type="AlphaFoldDB" id="A0A509E9R7"/>
<proteinExistence type="predicted"/>
<keyword evidence="11" id="KW-1185">Reference proteome</keyword>
<keyword evidence="6" id="KW-0677">Repeat</keyword>
<keyword evidence="2" id="KW-0964">Secreted</keyword>
<dbReference type="InterPro" id="IPR034033">
    <property type="entry name" value="Serralysin-like"/>
</dbReference>
<dbReference type="SUPFAM" id="SSF55486">
    <property type="entry name" value="Metalloproteases ('zincins'), catalytic domain"/>
    <property type="match status" value="1"/>
</dbReference>
<dbReference type="EMBL" id="CABFPH010000015">
    <property type="protein sequence ID" value="VUD70957.1"/>
    <property type="molecule type" value="Genomic_DNA"/>
</dbReference>
<dbReference type="GO" id="GO:0005509">
    <property type="term" value="F:calcium ion binding"/>
    <property type="evidence" value="ECO:0007669"/>
    <property type="project" value="InterPro"/>
</dbReference>
<dbReference type="GO" id="GO:0005615">
    <property type="term" value="C:extracellular space"/>
    <property type="evidence" value="ECO:0007669"/>
    <property type="project" value="InterPro"/>
</dbReference>
<dbReference type="GO" id="GO:0006508">
    <property type="term" value="P:proteolysis"/>
    <property type="evidence" value="ECO:0007669"/>
    <property type="project" value="UniProtKB-KW"/>
</dbReference>
<dbReference type="Gene3D" id="3.40.390.10">
    <property type="entry name" value="Collagenase (Catalytic Domain)"/>
    <property type="match status" value="1"/>
</dbReference>
<evidence type="ECO:0000256" key="7">
    <source>
        <dbReference type="ARBA" id="ARBA00022801"/>
    </source>
</evidence>
<comment type="subcellular location">
    <subcellularLocation>
        <location evidence="1">Secreted</location>
    </subcellularLocation>
</comment>
<evidence type="ECO:0000256" key="1">
    <source>
        <dbReference type="ARBA" id="ARBA00004613"/>
    </source>
</evidence>
<keyword evidence="4" id="KW-0479">Metal-binding</keyword>
<accession>A0A509E9R7</accession>
<dbReference type="SMART" id="SM00235">
    <property type="entry name" value="ZnMc"/>
    <property type="match status" value="1"/>
</dbReference>
<dbReference type="Pfam" id="PF08548">
    <property type="entry name" value="Peptidase_M10_C"/>
    <property type="match status" value="1"/>
</dbReference>
<protein>
    <submittedName>
        <fullName evidence="10">Serralysin C</fullName>
        <ecNumber evidence="10">3.4.24.40</ecNumber>
    </submittedName>
</protein>
<evidence type="ECO:0000256" key="2">
    <source>
        <dbReference type="ARBA" id="ARBA00022525"/>
    </source>
</evidence>
<dbReference type="InterPro" id="IPR006026">
    <property type="entry name" value="Peptidase_Metallo"/>
</dbReference>
<evidence type="ECO:0000256" key="3">
    <source>
        <dbReference type="ARBA" id="ARBA00022670"/>
    </source>
</evidence>
<evidence type="ECO:0000259" key="9">
    <source>
        <dbReference type="SMART" id="SM00235"/>
    </source>
</evidence>
<dbReference type="SUPFAM" id="SSF51120">
    <property type="entry name" value="beta-Roll"/>
    <property type="match status" value="1"/>
</dbReference>
<dbReference type="InterPro" id="IPR001818">
    <property type="entry name" value="Pept_M10_metallopeptidase"/>
</dbReference>
<dbReference type="InterPro" id="IPR011049">
    <property type="entry name" value="Serralysin-like_metalloprot_C"/>
</dbReference>
<dbReference type="InterPro" id="IPR024079">
    <property type="entry name" value="MetalloPept_cat_dom_sf"/>
</dbReference>
<keyword evidence="8" id="KW-0862">Zinc</keyword>
<dbReference type="CDD" id="cd04277">
    <property type="entry name" value="ZnMc_serralysin_like"/>
    <property type="match status" value="1"/>
</dbReference>
<organism evidence="10 11">
    <name type="scientific">Methylobacterium symbioticum</name>
    <dbReference type="NCBI Taxonomy" id="2584084"/>
    <lineage>
        <taxon>Bacteria</taxon>
        <taxon>Pseudomonadati</taxon>
        <taxon>Pseudomonadota</taxon>
        <taxon>Alphaproteobacteria</taxon>
        <taxon>Hyphomicrobiales</taxon>
        <taxon>Methylobacteriaceae</taxon>
        <taxon>Methylobacterium</taxon>
    </lineage>
</organism>
<keyword evidence="5" id="KW-0732">Signal</keyword>
<reference evidence="10 11" key="1">
    <citation type="submission" date="2019-06" db="EMBL/GenBank/DDBJ databases">
        <authorList>
            <person name="Rodrigo-Torres L."/>
            <person name="Arahal R. D."/>
            <person name="Lucena T."/>
        </authorList>
    </citation>
    <scope>NUCLEOTIDE SEQUENCE [LARGE SCALE GENOMIC DNA]</scope>
    <source>
        <strain evidence="10 11">SB0023/3</strain>
    </source>
</reference>
<dbReference type="GO" id="GO:0004222">
    <property type="term" value="F:metalloendopeptidase activity"/>
    <property type="evidence" value="ECO:0007669"/>
    <property type="project" value="InterPro"/>
</dbReference>
<gene>
    <name evidence="10" type="primary">prtC</name>
    <name evidence="10" type="ORF">MET9862_01531</name>
</gene>
<dbReference type="PANTHER" id="PTHR46580:SF2">
    <property type="entry name" value="MAM DOMAIN-CONTAINING PROTEIN"/>
    <property type="match status" value="1"/>
</dbReference>
<dbReference type="GO" id="GO:0008270">
    <property type="term" value="F:zinc ion binding"/>
    <property type="evidence" value="ECO:0007669"/>
    <property type="project" value="InterPro"/>
</dbReference>
<evidence type="ECO:0000313" key="11">
    <source>
        <dbReference type="Proteomes" id="UP000410984"/>
    </source>
</evidence>
<dbReference type="Gene3D" id="2.130.10.130">
    <property type="entry name" value="Integrin alpha, N-terminal"/>
    <property type="match status" value="1"/>
</dbReference>
<evidence type="ECO:0000313" key="10">
    <source>
        <dbReference type="EMBL" id="VUD70957.1"/>
    </source>
</evidence>
<dbReference type="GO" id="GO:0031012">
    <property type="term" value="C:extracellular matrix"/>
    <property type="evidence" value="ECO:0007669"/>
    <property type="project" value="InterPro"/>
</dbReference>
<keyword evidence="7 10" id="KW-0378">Hydrolase</keyword>
<dbReference type="PANTHER" id="PTHR46580">
    <property type="entry name" value="SENSOR KINASE-RELATED"/>
    <property type="match status" value="1"/>
</dbReference>
<evidence type="ECO:0000256" key="6">
    <source>
        <dbReference type="ARBA" id="ARBA00022737"/>
    </source>
</evidence>
<evidence type="ECO:0000256" key="5">
    <source>
        <dbReference type="ARBA" id="ARBA00022729"/>
    </source>
</evidence>
<dbReference type="Proteomes" id="UP000410984">
    <property type="component" value="Unassembled WGS sequence"/>
</dbReference>
<dbReference type="Gene3D" id="2.150.10.10">
    <property type="entry name" value="Serralysin-like metalloprotease, C-terminal"/>
    <property type="match status" value="1"/>
</dbReference>
<dbReference type="InterPro" id="IPR028994">
    <property type="entry name" value="Integrin_alpha_N"/>
</dbReference>
<dbReference type="Pfam" id="PF00413">
    <property type="entry name" value="Peptidase_M10"/>
    <property type="match status" value="1"/>
</dbReference>
<sequence>MEFYPYGSGEDAGSHWTIGPILHGIRSAGADFDVAALLTAAAAHPDSVAHDSVVPVIPAPVSDHETFLSYGVDALSEPDAAPTQSLTRAQAGAQITRGNYHWGSGALGTAAGPITFGFRTSAPTYSVANHGDVIATFTPFTTAQQDAARAALAQWASIANITFVDQGNTNSATIEFGNYSYNGDGSQAFAYYPGDTSASAAPGDVFFNTYFSGTSNFGPGSYNYMTMIHEIGHAIGLQHPGDYNASGSSTITYDNSAQYIQDTRMYSIMSYFSESFTGGSFTGYDETPMMDDIAAVQRLYGANTNTRTGDTIYGFHSNAGSPFSIATSSDHVVFTVYDRGGVDTLDFSGYAQNQLINLNPESFSNIGGDTGNVSIASGVSIERAIGGSGNDTFILNNSLFSTVTGGLGADTFRASMFGWSGSSITDLGLSDQINVTDASLSTFSYSWSGTSLTLQNGSTSNVMSLSNNPVGHLILKADPSGGVDLVLAPTNLQLSDFNHDGRSDLLWRNSDGAVIEWDLGANGTSPTSSGLIGSDPNWSVVGTGDFTNDHASDILWRNAITGNVVQWTMNDRTVTASAYIGGDTDWSVVGTGDFNGDGRTDLLWRQSSSGALFEWLIGTNGTSPQSSGILGNDPNYTVVGTGDFNGDGYTDILQRNNVTGQVVETRMVAGNNAGNTFIGGDLQWSVAGTGDFNADGRTDLLWHNANGALFVWLMGPDGVTPQLSGILGNDPNYSVLRTGDFNVDGYSDILQRNNVTGQVLEWTFTGNASVASSTFIGGDHNWSIVPV</sequence>
<evidence type="ECO:0000256" key="8">
    <source>
        <dbReference type="ARBA" id="ARBA00022833"/>
    </source>
</evidence>
<name>A0A509E9R7_9HYPH</name>
<dbReference type="SUPFAM" id="SSF69318">
    <property type="entry name" value="Integrin alpha N-terminal domain"/>
    <property type="match status" value="2"/>
</dbReference>
<dbReference type="InterPro" id="IPR013858">
    <property type="entry name" value="Peptidase_M10B_C"/>
</dbReference>
<dbReference type="InterPro" id="IPR013517">
    <property type="entry name" value="FG-GAP"/>
</dbReference>
<feature type="domain" description="Peptidase metallopeptidase" evidence="9">
    <location>
        <begin position="121"/>
        <end position="302"/>
    </location>
</feature>
<keyword evidence="3" id="KW-0645">Protease</keyword>
<evidence type="ECO:0000256" key="4">
    <source>
        <dbReference type="ARBA" id="ARBA00022723"/>
    </source>
</evidence>